<reference evidence="2" key="2">
    <citation type="journal article" date="2015" name="Fish Shellfish Immunol.">
        <title>Early steps in the European eel (Anguilla anguilla)-Vibrio vulnificus interaction in the gills: Role of the RtxA13 toxin.</title>
        <authorList>
            <person name="Callol A."/>
            <person name="Pajuelo D."/>
            <person name="Ebbesson L."/>
            <person name="Teles M."/>
            <person name="MacKenzie S."/>
            <person name="Amaro C."/>
        </authorList>
    </citation>
    <scope>NUCLEOTIDE SEQUENCE</scope>
</reference>
<dbReference type="EMBL" id="GBXM01065967">
    <property type="protein sequence ID" value="JAH42610.1"/>
    <property type="molecule type" value="Transcribed_RNA"/>
</dbReference>
<dbReference type="InterPro" id="IPR023796">
    <property type="entry name" value="Serpin_dom"/>
</dbReference>
<dbReference type="InterPro" id="IPR036186">
    <property type="entry name" value="Serpin_sf"/>
</dbReference>
<dbReference type="Gene3D" id="3.30.497.10">
    <property type="entry name" value="Antithrombin, subunit I, domain 2"/>
    <property type="match status" value="1"/>
</dbReference>
<reference evidence="2" key="1">
    <citation type="submission" date="2014-11" db="EMBL/GenBank/DDBJ databases">
        <authorList>
            <person name="Amaro Gonzalez C."/>
        </authorList>
    </citation>
    <scope>NUCLEOTIDE SEQUENCE</scope>
</reference>
<sequence>MKRYYLSEGFSTDFSKTEQAKEQINKYVDEKTKGKITQLVENVDTQNSNVSHQLHILQR</sequence>
<dbReference type="SUPFAM" id="SSF56574">
    <property type="entry name" value="Serpins"/>
    <property type="match status" value="1"/>
</dbReference>
<feature type="domain" description="Serpin" evidence="1">
    <location>
        <begin position="2"/>
        <end position="47"/>
    </location>
</feature>
<evidence type="ECO:0000313" key="2">
    <source>
        <dbReference type="EMBL" id="JAH42610.1"/>
    </source>
</evidence>
<proteinExistence type="predicted"/>
<dbReference type="InterPro" id="IPR042178">
    <property type="entry name" value="Serpin_sf_1"/>
</dbReference>
<protein>
    <recommendedName>
        <fullName evidence="1">Serpin domain-containing protein</fullName>
    </recommendedName>
</protein>
<dbReference type="Pfam" id="PF00079">
    <property type="entry name" value="Serpin"/>
    <property type="match status" value="1"/>
</dbReference>
<name>A0A0E9SPK2_ANGAN</name>
<evidence type="ECO:0000259" key="1">
    <source>
        <dbReference type="Pfam" id="PF00079"/>
    </source>
</evidence>
<dbReference type="AlphaFoldDB" id="A0A0E9SPK2"/>
<organism evidence="2">
    <name type="scientific">Anguilla anguilla</name>
    <name type="common">European freshwater eel</name>
    <name type="synonym">Muraena anguilla</name>
    <dbReference type="NCBI Taxonomy" id="7936"/>
    <lineage>
        <taxon>Eukaryota</taxon>
        <taxon>Metazoa</taxon>
        <taxon>Chordata</taxon>
        <taxon>Craniata</taxon>
        <taxon>Vertebrata</taxon>
        <taxon>Euteleostomi</taxon>
        <taxon>Actinopterygii</taxon>
        <taxon>Neopterygii</taxon>
        <taxon>Teleostei</taxon>
        <taxon>Anguilliformes</taxon>
        <taxon>Anguillidae</taxon>
        <taxon>Anguilla</taxon>
    </lineage>
</organism>
<accession>A0A0E9SPK2</accession>